<protein>
    <recommendedName>
        <fullName evidence="2">DUF1995 domain-containing protein</fullName>
    </recommendedName>
</protein>
<reference evidence="3 4" key="1">
    <citation type="submission" date="2024-10" db="EMBL/GenBank/DDBJ databases">
        <title>Updated reference genomes for cyclostephanoid diatoms.</title>
        <authorList>
            <person name="Roberts W.R."/>
            <person name="Alverson A.J."/>
        </authorList>
    </citation>
    <scope>NUCLEOTIDE SEQUENCE [LARGE SCALE GENOMIC DNA]</scope>
    <source>
        <strain evidence="3 4">AJA010-31</strain>
    </source>
</reference>
<dbReference type="InterPro" id="IPR018962">
    <property type="entry name" value="DUF1995"/>
</dbReference>
<evidence type="ECO:0000256" key="1">
    <source>
        <dbReference type="SAM" id="SignalP"/>
    </source>
</evidence>
<feature type="domain" description="DUF1995" evidence="2">
    <location>
        <begin position="56"/>
        <end position="350"/>
    </location>
</feature>
<gene>
    <name evidence="3" type="ORF">ACHAWO_013992</name>
</gene>
<evidence type="ECO:0000313" key="4">
    <source>
        <dbReference type="Proteomes" id="UP001530400"/>
    </source>
</evidence>
<dbReference type="AlphaFoldDB" id="A0ABD3QLW0"/>
<evidence type="ECO:0000313" key="3">
    <source>
        <dbReference type="EMBL" id="KAL3801199.1"/>
    </source>
</evidence>
<dbReference type="EMBL" id="JALLPJ020000143">
    <property type="protein sequence ID" value="KAL3801199.1"/>
    <property type="molecule type" value="Genomic_DNA"/>
</dbReference>
<dbReference type="InterPro" id="IPR053021">
    <property type="entry name" value="Chloroplast_ADK"/>
</dbReference>
<keyword evidence="4" id="KW-1185">Reference proteome</keyword>
<sequence>MKLLVLFIAGSISLSAAFSPPTPKQSCQSSIILSAEPTATDATTTADSINSSLTIPLTYQEMISQTSTAMNDAYIKGYTRQIVRILLPRDAKSGQIGEYYEGEAQTERGKSSEMKLVPTDESWQGGIMQSWVTEFSLAIQLYRAASPTAKDIMRQLCPTGATTGVPPKIIEDRAIDESGVDGIGLLYTQYGATGSSGDSIKNDEGGFGLFGQSVSLPTLAENDMCVVVQPTQEVVDVVESLSNTASEPLIALLNPQWRNVDDALDSASKSDNVFGTFASFLGGKGSSLRKLESLGYKSTFTLEGYVCKGGNVRLIKRFDSDWVVFAESDSGDSFIPIGTSIERPTYQEVDKMLNDKGVGYKYARDLGLAPKL</sequence>
<comment type="caution">
    <text evidence="3">The sequence shown here is derived from an EMBL/GenBank/DDBJ whole genome shotgun (WGS) entry which is preliminary data.</text>
</comment>
<dbReference type="PANTHER" id="PTHR35509">
    <property type="entry name" value="DOMAIN PROTEIN, PUTATIVE (DUF1995)-RELATED"/>
    <property type="match status" value="1"/>
</dbReference>
<dbReference type="PANTHER" id="PTHR35509:SF4">
    <property type="entry name" value="DUF1995 DOMAIN-CONTAINING PROTEIN"/>
    <property type="match status" value="1"/>
</dbReference>
<evidence type="ECO:0000259" key="2">
    <source>
        <dbReference type="Pfam" id="PF09353"/>
    </source>
</evidence>
<proteinExistence type="predicted"/>
<feature type="signal peptide" evidence="1">
    <location>
        <begin position="1"/>
        <end position="17"/>
    </location>
</feature>
<keyword evidence="1" id="KW-0732">Signal</keyword>
<accession>A0ABD3QLW0</accession>
<dbReference type="Proteomes" id="UP001530400">
    <property type="component" value="Unassembled WGS sequence"/>
</dbReference>
<organism evidence="3 4">
    <name type="scientific">Cyclotella atomus</name>
    <dbReference type="NCBI Taxonomy" id="382360"/>
    <lineage>
        <taxon>Eukaryota</taxon>
        <taxon>Sar</taxon>
        <taxon>Stramenopiles</taxon>
        <taxon>Ochrophyta</taxon>
        <taxon>Bacillariophyta</taxon>
        <taxon>Coscinodiscophyceae</taxon>
        <taxon>Thalassiosirophycidae</taxon>
        <taxon>Stephanodiscales</taxon>
        <taxon>Stephanodiscaceae</taxon>
        <taxon>Cyclotella</taxon>
    </lineage>
</organism>
<dbReference type="Pfam" id="PF09353">
    <property type="entry name" value="DUF1995"/>
    <property type="match status" value="1"/>
</dbReference>
<name>A0ABD3QLW0_9STRA</name>
<feature type="chain" id="PRO_5044771576" description="DUF1995 domain-containing protein" evidence="1">
    <location>
        <begin position="18"/>
        <end position="372"/>
    </location>
</feature>